<evidence type="ECO:0000313" key="7">
    <source>
        <dbReference type="EMBL" id="KAJ7394462.1"/>
    </source>
</evidence>
<evidence type="ECO:0000259" key="6">
    <source>
        <dbReference type="PROSITE" id="PS50026"/>
    </source>
</evidence>
<gene>
    <name evidence="7" type="ORF">OS493_000273</name>
</gene>
<feature type="disulfide bond" evidence="5">
    <location>
        <begin position="22"/>
        <end position="39"/>
    </location>
</feature>
<dbReference type="PROSITE" id="PS50026">
    <property type="entry name" value="EGF_3"/>
    <property type="match status" value="1"/>
</dbReference>
<dbReference type="Gene3D" id="2.10.25.10">
    <property type="entry name" value="Laminin"/>
    <property type="match status" value="1"/>
</dbReference>
<keyword evidence="3" id="KW-0677">Repeat</keyword>
<evidence type="ECO:0000256" key="2">
    <source>
        <dbReference type="ARBA" id="ARBA00022729"/>
    </source>
</evidence>
<keyword evidence="1 5" id="KW-0245">EGF-like domain</keyword>
<name>A0A9X0A6Y3_9CNID</name>
<comment type="caution">
    <text evidence="5">Lacks conserved residue(s) required for the propagation of feature annotation.</text>
</comment>
<sequence>MSNTFVFNAFSILQNDCSSNPCSPNGKCVIDERDNKYRCQCPGDYSGKHCERVERGEWKKINDQAVCFGARDDSYGAFNIKENGLIDTFKLVHKQGSLRCSPNYPGSYWGCMDKLINNRKKKLTTVITYSNNTALLLAEYNRRVGCHYYAYRINGVHVNSTELVFNNLSTPLRATVGQEFRIWHARDLVDCSEENNSGTNMC</sequence>
<reference evidence="7" key="1">
    <citation type="submission" date="2023-01" db="EMBL/GenBank/DDBJ databases">
        <title>Genome assembly of the deep-sea coral Lophelia pertusa.</title>
        <authorList>
            <person name="Herrera S."/>
            <person name="Cordes E."/>
        </authorList>
    </citation>
    <scope>NUCLEOTIDE SEQUENCE</scope>
    <source>
        <strain evidence="7">USNM1676648</strain>
        <tissue evidence="7">Polyp</tissue>
    </source>
</reference>
<evidence type="ECO:0000313" key="8">
    <source>
        <dbReference type="Proteomes" id="UP001163046"/>
    </source>
</evidence>
<keyword evidence="2" id="KW-0732">Signal</keyword>
<feature type="disulfide bond" evidence="5">
    <location>
        <begin position="41"/>
        <end position="50"/>
    </location>
</feature>
<proteinExistence type="predicted"/>
<keyword evidence="4 5" id="KW-1015">Disulfide bond</keyword>
<evidence type="ECO:0000256" key="3">
    <source>
        <dbReference type="ARBA" id="ARBA00022737"/>
    </source>
</evidence>
<dbReference type="EMBL" id="MU825396">
    <property type="protein sequence ID" value="KAJ7394462.1"/>
    <property type="molecule type" value="Genomic_DNA"/>
</dbReference>
<protein>
    <recommendedName>
        <fullName evidence="6">EGF-like domain-containing protein</fullName>
    </recommendedName>
</protein>
<evidence type="ECO:0000256" key="1">
    <source>
        <dbReference type="ARBA" id="ARBA00022536"/>
    </source>
</evidence>
<feature type="domain" description="EGF-like" evidence="6">
    <location>
        <begin position="13"/>
        <end position="51"/>
    </location>
</feature>
<keyword evidence="8" id="KW-1185">Reference proteome</keyword>
<dbReference type="SUPFAM" id="SSF57196">
    <property type="entry name" value="EGF/Laminin"/>
    <property type="match status" value="1"/>
</dbReference>
<dbReference type="Proteomes" id="UP001163046">
    <property type="component" value="Unassembled WGS sequence"/>
</dbReference>
<dbReference type="SMART" id="SM00181">
    <property type="entry name" value="EGF"/>
    <property type="match status" value="1"/>
</dbReference>
<dbReference type="OrthoDB" id="5959706at2759"/>
<organism evidence="7 8">
    <name type="scientific">Desmophyllum pertusum</name>
    <dbReference type="NCBI Taxonomy" id="174260"/>
    <lineage>
        <taxon>Eukaryota</taxon>
        <taxon>Metazoa</taxon>
        <taxon>Cnidaria</taxon>
        <taxon>Anthozoa</taxon>
        <taxon>Hexacorallia</taxon>
        <taxon>Scleractinia</taxon>
        <taxon>Caryophylliina</taxon>
        <taxon>Caryophylliidae</taxon>
        <taxon>Desmophyllum</taxon>
    </lineage>
</organism>
<evidence type="ECO:0000256" key="4">
    <source>
        <dbReference type="ARBA" id="ARBA00023157"/>
    </source>
</evidence>
<dbReference type="Pfam" id="PF00008">
    <property type="entry name" value="EGF"/>
    <property type="match status" value="1"/>
</dbReference>
<accession>A0A9X0A6Y3</accession>
<comment type="caution">
    <text evidence="7">The sequence shown here is derived from an EMBL/GenBank/DDBJ whole genome shotgun (WGS) entry which is preliminary data.</text>
</comment>
<evidence type="ECO:0000256" key="5">
    <source>
        <dbReference type="PROSITE-ProRule" id="PRU00076"/>
    </source>
</evidence>
<dbReference type="CDD" id="cd00054">
    <property type="entry name" value="EGF_CA"/>
    <property type="match status" value="1"/>
</dbReference>
<dbReference type="AlphaFoldDB" id="A0A9X0A6Y3"/>
<dbReference type="PROSITE" id="PS00022">
    <property type="entry name" value="EGF_1"/>
    <property type="match status" value="1"/>
</dbReference>
<dbReference type="InterPro" id="IPR000742">
    <property type="entry name" value="EGF"/>
</dbReference>
<dbReference type="FunFam" id="2.10.25.10:FF:000066">
    <property type="entry name" value="FAT atypical cadherin 4"/>
    <property type="match status" value="1"/>
</dbReference>